<gene>
    <name evidence="2" type="ORF">PV327_002834</name>
</gene>
<feature type="region of interest" description="Disordered" evidence="1">
    <location>
        <begin position="294"/>
        <end position="321"/>
    </location>
</feature>
<reference evidence="2" key="1">
    <citation type="journal article" date="2023" name="bioRxiv">
        <title>Scaffold-level genome assemblies of two parasitoid biocontrol wasps reveal the parthenogenesis mechanism and an associated novel virus.</title>
        <authorList>
            <person name="Inwood S."/>
            <person name="Skelly J."/>
            <person name="Guhlin J."/>
            <person name="Harrop T."/>
            <person name="Goldson S."/>
            <person name="Dearden P."/>
        </authorList>
    </citation>
    <scope>NUCLEOTIDE SEQUENCE</scope>
    <source>
        <strain evidence="2">Lincoln</strain>
        <tissue evidence="2">Whole body</tissue>
    </source>
</reference>
<dbReference type="Proteomes" id="UP001168972">
    <property type="component" value="Unassembled WGS sequence"/>
</dbReference>
<dbReference type="EMBL" id="JAQQBR010001831">
    <property type="protein sequence ID" value="KAK0169088.1"/>
    <property type="molecule type" value="Genomic_DNA"/>
</dbReference>
<evidence type="ECO:0000313" key="2">
    <source>
        <dbReference type="EMBL" id="KAK0169088.1"/>
    </source>
</evidence>
<protein>
    <submittedName>
        <fullName evidence="2">Uncharacterized protein</fullName>
    </submittedName>
</protein>
<feature type="compositionally biased region" description="Polar residues" evidence="1">
    <location>
        <begin position="294"/>
        <end position="313"/>
    </location>
</feature>
<name>A0AA39KPG5_MICHY</name>
<comment type="caution">
    <text evidence="2">The sequence shown here is derived from an EMBL/GenBank/DDBJ whole genome shotgun (WGS) entry which is preliminary data.</text>
</comment>
<reference evidence="2" key="2">
    <citation type="submission" date="2023-03" db="EMBL/GenBank/DDBJ databases">
        <authorList>
            <person name="Inwood S.N."/>
            <person name="Skelly J.G."/>
            <person name="Guhlin J."/>
            <person name="Harrop T.W.R."/>
            <person name="Goldson S.G."/>
            <person name="Dearden P.K."/>
        </authorList>
    </citation>
    <scope>NUCLEOTIDE SEQUENCE</scope>
    <source>
        <strain evidence="2">Lincoln</strain>
        <tissue evidence="2">Whole body</tissue>
    </source>
</reference>
<organism evidence="2 3">
    <name type="scientific">Microctonus hyperodae</name>
    <name type="common">Parasitoid wasp</name>
    <dbReference type="NCBI Taxonomy" id="165561"/>
    <lineage>
        <taxon>Eukaryota</taxon>
        <taxon>Metazoa</taxon>
        <taxon>Ecdysozoa</taxon>
        <taxon>Arthropoda</taxon>
        <taxon>Hexapoda</taxon>
        <taxon>Insecta</taxon>
        <taxon>Pterygota</taxon>
        <taxon>Neoptera</taxon>
        <taxon>Endopterygota</taxon>
        <taxon>Hymenoptera</taxon>
        <taxon>Apocrita</taxon>
        <taxon>Ichneumonoidea</taxon>
        <taxon>Braconidae</taxon>
        <taxon>Euphorinae</taxon>
        <taxon>Microctonus</taxon>
    </lineage>
</organism>
<keyword evidence="3" id="KW-1185">Reference proteome</keyword>
<sequence length="321" mass="37799">MNESAIKGHAIRSGLKRGNKLLRIPVITILNREIVNNKFLPPKTPQEDDKNYNPINFNLKFEATQIHQQIERKIVLEFNKNKDIILPGQISTLSVWYNSHGYNQEMMKKNKSEVEIWELITEPKISSLPILFNFHGYFNLMNNSTSDWNTSVNKFIMDLYLQCETWEFIQGIILNLKNLNYIYFPAIVEQFKKMFNEAAENTLLWDLSLDELRDLLLKINNIDNKVNRRTLLETFFTLCRDSLKPSCIPTLMNTKYGVVYKILCVVVNKFEDECEFVERHCLDNIKFQLKSETESQSELTRTERISSASQNPQIDHEKYRE</sequence>
<evidence type="ECO:0000256" key="1">
    <source>
        <dbReference type="SAM" id="MobiDB-lite"/>
    </source>
</evidence>
<proteinExistence type="predicted"/>
<evidence type="ECO:0000313" key="3">
    <source>
        <dbReference type="Proteomes" id="UP001168972"/>
    </source>
</evidence>
<accession>A0AA39KPG5</accession>
<dbReference type="AlphaFoldDB" id="A0AA39KPG5"/>